<dbReference type="EMBL" id="CAJPEX010000127">
    <property type="protein sequence ID" value="CAG0913564.1"/>
    <property type="molecule type" value="Genomic_DNA"/>
</dbReference>
<dbReference type="EMBL" id="OA882164">
    <property type="protein sequence ID" value="CAD7273412.1"/>
    <property type="molecule type" value="Genomic_DNA"/>
</dbReference>
<name>A0A7R9GA28_9CRUS</name>
<protein>
    <submittedName>
        <fullName evidence="1">Uncharacterized protein</fullName>
    </submittedName>
</protein>
<evidence type="ECO:0000313" key="1">
    <source>
        <dbReference type="EMBL" id="CAD7273412.1"/>
    </source>
</evidence>
<sequence>MQALNRSANFAATTGRKFGDAVSKFMGYRDFEQWTSNWGDTAHLPCLPSPDSDKYLDNFRHISRTGELKSLAMFWHGNLQSYFLFFTMAGMHRDTASEFTEDAREYSCRLYDVLDMVRNLLVQMEMKTEFKLLQPPPSECMQSACKFNVDPFHRLAISLRDSVSLLSDVRRRIDDFRLYYDDDRDASTDTTRS</sequence>
<gene>
    <name evidence="1" type="ORF">NMOB1V02_LOCUS1303</name>
</gene>
<proteinExistence type="predicted"/>
<dbReference type="AlphaFoldDB" id="A0A7R9GA28"/>
<organism evidence="1">
    <name type="scientific">Notodromas monacha</name>
    <dbReference type="NCBI Taxonomy" id="399045"/>
    <lineage>
        <taxon>Eukaryota</taxon>
        <taxon>Metazoa</taxon>
        <taxon>Ecdysozoa</taxon>
        <taxon>Arthropoda</taxon>
        <taxon>Crustacea</taxon>
        <taxon>Oligostraca</taxon>
        <taxon>Ostracoda</taxon>
        <taxon>Podocopa</taxon>
        <taxon>Podocopida</taxon>
        <taxon>Cypridocopina</taxon>
        <taxon>Cypridoidea</taxon>
        <taxon>Cyprididae</taxon>
        <taxon>Notodromas</taxon>
    </lineage>
</organism>
<accession>A0A7R9GA28</accession>
<reference evidence="1" key="1">
    <citation type="submission" date="2020-11" db="EMBL/GenBank/DDBJ databases">
        <authorList>
            <person name="Tran Van P."/>
        </authorList>
    </citation>
    <scope>NUCLEOTIDE SEQUENCE</scope>
</reference>
<dbReference type="Proteomes" id="UP000678499">
    <property type="component" value="Unassembled WGS sequence"/>
</dbReference>
<evidence type="ECO:0000313" key="2">
    <source>
        <dbReference type="Proteomes" id="UP000678499"/>
    </source>
</evidence>
<keyword evidence="2" id="KW-1185">Reference proteome</keyword>